<reference evidence="13" key="1">
    <citation type="submission" date="2016-11" db="EMBL/GenBank/DDBJ databases">
        <authorList>
            <person name="Varghese N."/>
            <person name="Submissions S."/>
        </authorList>
    </citation>
    <scope>NUCLEOTIDE SEQUENCE [LARGE SCALE GENOMIC DNA]</scope>
    <source>
        <strain evidence="13">DSM 22623</strain>
    </source>
</reference>
<feature type="transmembrane region" description="Helical" evidence="9">
    <location>
        <begin position="6"/>
        <end position="28"/>
    </location>
</feature>
<keyword evidence="6 8" id="KW-0472">Membrane</keyword>
<dbReference type="Proteomes" id="UP000184432">
    <property type="component" value="Unassembled WGS sequence"/>
</dbReference>
<dbReference type="PROSITE" id="PS51846">
    <property type="entry name" value="CNNM"/>
    <property type="match status" value="1"/>
</dbReference>
<feature type="transmembrane region" description="Helical" evidence="9">
    <location>
        <begin position="57"/>
        <end position="75"/>
    </location>
</feature>
<keyword evidence="13" id="KW-1185">Reference proteome</keyword>
<gene>
    <name evidence="12" type="ORF">SAMN04488508_108263</name>
</gene>
<evidence type="ECO:0000256" key="6">
    <source>
        <dbReference type="ARBA" id="ARBA00023136"/>
    </source>
</evidence>
<dbReference type="GO" id="GO:0005886">
    <property type="term" value="C:plasma membrane"/>
    <property type="evidence" value="ECO:0007669"/>
    <property type="project" value="TreeGrafter"/>
</dbReference>
<dbReference type="InterPro" id="IPR005170">
    <property type="entry name" value="Transptr-assoc_dom"/>
</dbReference>
<dbReference type="OrthoDB" id="9798188at2"/>
<comment type="subcellular location">
    <subcellularLocation>
        <location evidence="1">Membrane</location>
        <topology evidence="1">Multi-pass membrane protein</topology>
    </subcellularLocation>
</comment>
<proteinExistence type="predicted"/>
<organism evidence="12 13">
    <name type="scientific">Aquimarina spongiae</name>
    <dbReference type="NCBI Taxonomy" id="570521"/>
    <lineage>
        <taxon>Bacteria</taxon>
        <taxon>Pseudomonadati</taxon>
        <taxon>Bacteroidota</taxon>
        <taxon>Flavobacteriia</taxon>
        <taxon>Flavobacteriales</taxon>
        <taxon>Flavobacteriaceae</taxon>
        <taxon>Aquimarina</taxon>
    </lineage>
</organism>
<feature type="transmembrane region" description="Helical" evidence="9">
    <location>
        <begin position="95"/>
        <end position="115"/>
    </location>
</feature>
<evidence type="ECO:0000313" key="12">
    <source>
        <dbReference type="EMBL" id="SHJ41988.1"/>
    </source>
</evidence>
<dbReference type="InterPro" id="IPR000644">
    <property type="entry name" value="CBS_dom"/>
</dbReference>
<dbReference type="InterPro" id="IPR016169">
    <property type="entry name" value="FAD-bd_PCMH_sub2"/>
</dbReference>
<dbReference type="PANTHER" id="PTHR22777">
    <property type="entry name" value="HEMOLYSIN-RELATED"/>
    <property type="match status" value="1"/>
</dbReference>
<feature type="transmembrane region" description="Helical" evidence="9">
    <location>
        <begin position="127"/>
        <end position="152"/>
    </location>
</feature>
<dbReference type="SMART" id="SM00116">
    <property type="entry name" value="CBS"/>
    <property type="match status" value="2"/>
</dbReference>
<dbReference type="Pfam" id="PF01595">
    <property type="entry name" value="CNNM"/>
    <property type="match status" value="1"/>
</dbReference>
<feature type="domain" description="CNNM transmembrane" evidence="11">
    <location>
        <begin position="1"/>
        <end position="195"/>
    </location>
</feature>
<dbReference type="Gene3D" id="3.30.465.10">
    <property type="match status" value="1"/>
</dbReference>
<dbReference type="SMART" id="SM01091">
    <property type="entry name" value="CorC_HlyC"/>
    <property type="match status" value="1"/>
</dbReference>
<evidence type="ECO:0000256" key="7">
    <source>
        <dbReference type="PROSITE-ProRule" id="PRU00703"/>
    </source>
</evidence>
<protein>
    <submittedName>
        <fullName evidence="12">Hemolysin, contains CBS domains</fullName>
    </submittedName>
</protein>
<evidence type="ECO:0000256" key="9">
    <source>
        <dbReference type="SAM" id="Phobius"/>
    </source>
</evidence>
<evidence type="ECO:0000256" key="5">
    <source>
        <dbReference type="ARBA" id="ARBA00023122"/>
    </source>
</evidence>
<evidence type="ECO:0000256" key="3">
    <source>
        <dbReference type="ARBA" id="ARBA00022737"/>
    </source>
</evidence>
<dbReference type="PANTHER" id="PTHR22777:SF17">
    <property type="entry name" value="UPF0053 PROTEIN SLL0260"/>
    <property type="match status" value="1"/>
</dbReference>
<keyword evidence="2 8" id="KW-0812">Transmembrane</keyword>
<evidence type="ECO:0000256" key="8">
    <source>
        <dbReference type="PROSITE-ProRule" id="PRU01193"/>
    </source>
</evidence>
<dbReference type="PROSITE" id="PS51371">
    <property type="entry name" value="CBS"/>
    <property type="match status" value="1"/>
</dbReference>
<dbReference type="SUPFAM" id="SSF54631">
    <property type="entry name" value="CBS-domain pair"/>
    <property type="match status" value="1"/>
</dbReference>
<evidence type="ECO:0000256" key="2">
    <source>
        <dbReference type="ARBA" id="ARBA00022692"/>
    </source>
</evidence>
<evidence type="ECO:0000259" key="10">
    <source>
        <dbReference type="PROSITE" id="PS51371"/>
    </source>
</evidence>
<evidence type="ECO:0000259" key="11">
    <source>
        <dbReference type="PROSITE" id="PS51846"/>
    </source>
</evidence>
<dbReference type="AlphaFoldDB" id="A0A1M6J5M4"/>
<name>A0A1M6J5M4_9FLAO</name>
<dbReference type="RefSeq" id="WP_073319496.1">
    <property type="nucleotide sequence ID" value="NZ_FQYP01000008.1"/>
</dbReference>
<keyword evidence="5 7" id="KW-0129">CBS domain</keyword>
<dbReference type="InterPro" id="IPR044751">
    <property type="entry name" value="Ion_transp-like_CBS"/>
</dbReference>
<keyword evidence="4 8" id="KW-1133">Transmembrane helix</keyword>
<evidence type="ECO:0000256" key="4">
    <source>
        <dbReference type="ARBA" id="ARBA00022989"/>
    </source>
</evidence>
<accession>A0A1M6J5M4</accession>
<dbReference type="InterPro" id="IPR002550">
    <property type="entry name" value="CNNM"/>
</dbReference>
<dbReference type="GO" id="GO:0050660">
    <property type="term" value="F:flavin adenine dinucleotide binding"/>
    <property type="evidence" value="ECO:0007669"/>
    <property type="project" value="InterPro"/>
</dbReference>
<keyword evidence="3" id="KW-0677">Repeat</keyword>
<evidence type="ECO:0000313" key="13">
    <source>
        <dbReference type="Proteomes" id="UP000184432"/>
    </source>
</evidence>
<dbReference type="Gene3D" id="3.10.580.10">
    <property type="entry name" value="CBS-domain"/>
    <property type="match status" value="1"/>
</dbReference>
<dbReference type="SUPFAM" id="SSF56176">
    <property type="entry name" value="FAD-binding/transporter-associated domain-like"/>
    <property type="match status" value="1"/>
</dbReference>
<dbReference type="CDD" id="cd04590">
    <property type="entry name" value="CBS_pair_CorC_HlyC_assoc"/>
    <property type="match status" value="1"/>
</dbReference>
<dbReference type="Pfam" id="PF03471">
    <property type="entry name" value="CorC_HlyC"/>
    <property type="match status" value="1"/>
</dbReference>
<dbReference type="InterPro" id="IPR036318">
    <property type="entry name" value="FAD-bd_PCMH-like_sf"/>
</dbReference>
<dbReference type="EMBL" id="FQYP01000008">
    <property type="protein sequence ID" value="SHJ41988.1"/>
    <property type="molecule type" value="Genomic_DNA"/>
</dbReference>
<dbReference type="InterPro" id="IPR046342">
    <property type="entry name" value="CBS_dom_sf"/>
</dbReference>
<evidence type="ECO:0000256" key="1">
    <source>
        <dbReference type="ARBA" id="ARBA00004141"/>
    </source>
</evidence>
<dbReference type="Pfam" id="PF00571">
    <property type="entry name" value="CBS"/>
    <property type="match status" value="2"/>
</dbReference>
<dbReference type="STRING" id="570521.SAMN04488508_108263"/>
<feature type="domain" description="CBS" evidence="10">
    <location>
        <begin position="272"/>
        <end position="335"/>
    </location>
</feature>
<sequence length="422" mass="48144">MELHFVVIVISLILSAFFSGMEIAYVSSNKIHIEIEKKQAGFLSVLLTRLTKKPSKFIATMLVGNNIALVVYGFYMGDVLMHYIEVYYPNMAGSVSLLVQTAISTLIILLTAEFLPKVFFQIYANKLLKIFSLPAYVFYLFFSPISWFVIWVSDVVLKRFFKTDGDQVQLAFSKTELGDYINEQMETVEEHDKIDSEIQIFQNALDFSDVKSREVMVPRTEIVAVEKSQSIEEVSQLFIDTGLSKIIIYNGTVDDIIGYVHSFELFKKPKSLRSILLPVIFVPETMFVKDVLNLLTKKHKSIAVVIDEYGGTSGIITVEDIVEELFGEIEDEHDSLALIEEQLDESRYRFSARLEVDYLNETYKLNLPESENYETLGGMIVNHTEEIPEKDDEVLIDSFKISVVDTSNTKIEIVELTVIEED</sequence>